<dbReference type="Proteomes" id="UP001244341">
    <property type="component" value="Chromosome 13b"/>
</dbReference>
<dbReference type="CDD" id="cd00590">
    <property type="entry name" value="RRM_SF"/>
    <property type="match status" value="1"/>
</dbReference>
<dbReference type="Pfam" id="PF00076">
    <property type="entry name" value="RRM_1"/>
    <property type="match status" value="1"/>
</dbReference>
<dbReference type="InterPro" id="IPR035979">
    <property type="entry name" value="RBD_domain_sf"/>
</dbReference>
<feature type="domain" description="RRM" evidence="2">
    <location>
        <begin position="33"/>
        <end position="104"/>
    </location>
</feature>
<reference evidence="3 4" key="1">
    <citation type="submission" date="2023-05" db="EMBL/GenBank/DDBJ databases">
        <title>A 100% complete, gapless, phased diploid assembly of the Scenedesmus obliquus UTEX 3031 genome.</title>
        <authorList>
            <person name="Biondi T.C."/>
            <person name="Hanschen E.R."/>
            <person name="Kwon T."/>
            <person name="Eng W."/>
            <person name="Kruse C.P.S."/>
            <person name="Koehler S.I."/>
            <person name="Kunde Y."/>
            <person name="Gleasner C.D."/>
            <person name="You Mak K.T."/>
            <person name="Polle J."/>
            <person name="Hovde B.T."/>
            <person name="Starkenburg S.R."/>
        </authorList>
    </citation>
    <scope>NUCLEOTIDE SEQUENCE [LARGE SCALE GENOMIC DNA]</scope>
    <source>
        <strain evidence="3 4">DOE0152z</strain>
    </source>
</reference>
<dbReference type="Gene3D" id="3.30.70.330">
    <property type="match status" value="1"/>
</dbReference>
<keyword evidence="4" id="KW-1185">Reference proteome</keyword>
<dbReference type="SMART" id="SM00360">
    <property type="entry name" value="RRM"/>
    <property type="match status" value="1"/>
</dbReference>
<evidence type="ECO:0000259" key="2">
    <source>
        <dbReference type="SMART" id="SM00360"/>
    </source>
</evidence>
<dbReference type="InterPro" id="IPR000504">
    <property type="entry name" value="RRM_dom"/>
</dbReference>
<sequence>MKLQSSWLSAALLPSGQTLGVMMSKADACPSTCVYVGFLGWWVTEKDLHDFFSPYGELVSVRLLISKKSRRSREQAFVEYGSVEQAQRAITWLDSIDNASLVKQLGCGGLVVRFADRKKPSFDA</sequence>
<proteinExistence type="predicted"/>
<dbReference type="SUPFAM" id="SSF54928">
    <property type="entry name" value="RNA-binding domain, RBD"/>
    <property type="match status" value="1"/>
</dbReference>
<organism evidence="3 4">
    <name type="scientific">Tetradesmus obliquus</name>
    <name type="common">Green alga</name>
    <name type="synonym">Acutodesmus obliquus</name>
    <dbReference type="NCBI Taxonomy" id="3088"/>
    <lineage>
        <taxon>Eukaryota</taxon>
        <taxon>Viridiplantae</taxon>
        <taxon>Chlorophyta</taxon>
        <taxon>core chlorophytes</taxon>
        <taxon>Chlorophyceae</taxon>
        <taxon>CS clade</taxon>
        <taxon>Sphaeropleales</taxon>
        <taxon>Scenedesmaceae</taxon>
        <taxon>Tetradesmus</taxon>
    </lineage>
</organism>
<keyword evidence="1" id="KW-0732">Signal</keyword>
<feature type="signal peptide" evidence="1">
    <location>
        <begin position="1"/>
        <end position="20"/>
    </location>
</feature>
<dbReference type="PANTHER" id="PTHR15241:SF304">
    <property type="entry name" value="RRM DOMAIN-CONTAINING PROTEIN"/>
    <property type="match status" value="1"/>
</dbReference>
<evidence type="ECO:0000256" key="1">
    <source>
        <dbReference type="SAM" id="SignalP"/>
    </source>
</evidence>
<dbReference type="PANTHER" id="PTHR15241">
    <property type="entry name" value="TRANSFORMER-2-RELATED"/>
    <property type="match status" value="1"/>
</dbReference>
<dbReference type="EMBL" id="CP126220">
    <property type="protein sequence ID" value="WIA21268.1"/>
    <property type="molecule type" value="Genomic_DNA"/>
</dbReference>
<dbReference type="InterPro" id="IPR012677">
    <property type="entry name" value="Nucleotide-bd_a/b_plait_sf"/>
</dbReference>
<feature type="chain" id="PRO_5045347844" description="RRM domain-containing protein" evidence="1">
    <location>
        <begin position="21"/>
        <end position="124"/>
    </location>
</feature>
<protein>
    <recommendedName>
        <fullName evidence="2">RRM domain-containing protein</fullName>
    </recommendedName>
</protein>
<name>A0ABY8UIA8_TETOB</name>
<accession>A0ABY8UIA8</accession>
<gene>
    <name evidence="3" type="ORF">OEZ85_000502</name>
</gene>
<evidence type="ECO:0000313" key="3">
    <source>
        <dbReference type="EMBL" id="WIA21268.1"/>
    </source>
</evidence>
<evidence type="ECO:0000313" key="4">
    <source>
        <dbReference type="Proteomes" id="UP001244341"/>
    </source>
</evidence>